<dbReference type="InterPro" id="IPR015939">
    <property type="entry name" value="Fum_Rdtase/Succ_DH_flav-like_C"/>
</dbReference>
<dbReference type="NCBIfam" id="TIGR00551">
    <property type="entry name" value="nadB"/>
    <property type="match status" value="1"/>
</dbReference>
<feature type="domain" description="Fumarate reductase/succinate dehydrogenase flavoprotein-like C-terminal" evidence="10">
    <location>
        <begin position="444"/>
        <end position="533"/>
    </location>
</feature>
<dbReference type="EMBL" id="UOGK01000148">
    <property type="protein sequence ID" value="VAX38758.1"/>
    <property type="molecule type" value="Genomic_DNA"/>
</dbReference>
<evidence type="ECO:0000256" key="8">
    <source>
        <dbReference type="ARBA" id="ARBA00023002"/>
    </source>
</evidence>
<evidence type="ECO:0000259" key="10">
    <source>
        <dbReference type="Pfam" id="PF02910"/>
    </source>
</evidence>
<evidence type="ECO:0000256" key="1">
    <source>
        <dbReference type="ARBA" id="ARBA00001974"/>
    </source>
</evidence>
<dbReference type="PRINTS" id="PR00368">
    <property type="entry name" value="FADPNR"/>
</dbReference>
<dbReference type="PANTHER" id="PTHR42716">
    <property type="entry name" value="L-ASPARTATE OXIDASE"/>
    <property type="match status" value="1"/>
</dbReference>
<evidence type="ECO:0000256" key="2">
    <source>
        <dbReference type="ARBA" id="ARBA00004950"/>
    </source>
</evidence>
<feature type="domain" description="FAD-dependent oxidoreductase 2 FAD-binding" evidence="9">
    <location>
        <begin position="25"/>
        <end position="399"/>
    </location>
</feature>
<dbReference type="GO" id="GO:0034628">
    <property type="term" value="P:'de novo' NAD+ biosynthetic process from L-aspartate"/>
    <property type="evidence" value="ECO:0007669"/>
    <property type="project" value="TreeGrafter"/>
</dbReference>
<keyword evidence="8 11" id="KW-0560">Oxidoreductase</keyword>
<protein>
    <recommendedName>
        <fullName evidence="4">L-aspartate oxidase</fullName>
        <ecNumber evidence="4">1.4.3.16</ecNumber>
    </recommendedName>
</protein>
<dbReference type="Gene3D" id="3.90.700.10">
    <property type="entry name" value="Succinate dehydrogenase/fumarate reductase flavoprotein, catalytic domain"/>
    <property type="match status" value="1"/>
</dbReference>
<comment type="similarity">
    <text evidence="3">Belongs to the FAD-dependent oxidoreductase 2 family. NadB subfamily.</text>
</comment>
<name>A0A3B1DRK7_9ZZZZ</name>
<evidence type="ECO:0000259" key="9">
    <source>
        <dbReference type="Pfam" id="PF00890"/>
    </source>
</evidence>
<dbReference type="PRINTS" id="PR00411">
    <property type="entry name" value="PNDRDTASEI"/>
</dbReference>
<keyword evidence="7" id="KW-0274">FAD</keyword>
<dbReference type="InterPro" id="IPR036188">
    <property type="entry name" value="FAD/NAD-bd_sf"/>
</dbReference>
<dbReference type="InterPro" id="IPR027477">
    <property type="entry name" value="Succ_DH/fumarate_Rdtase_cat_sf"/>
</dbReference>
<evidence type="ECO:0000256" key="6">
    <source>
        <dbReference type="ARBA" id="ARBA00022642"/>
    </source>
</evidence>
<proteinExistence type="inferred from homology"/>
<gene>
    <name evidence="11" type="ORF">MNBD_PLANCTO03-1902</name>
</gene>
<evidence type="ECO:0000256" key="5">
    <source>
        <dbReference type="ARBA" id="ARBA00022630"/>
    </source>
</evidence>
<dbReference type="SUPFAM" id="SSF56425">
    <property type="entry name" value="Succinate dehydrogenase/fumarate reductase flavoprotein, catalytic domain"/>
    <property type="match status" value="1"/>
</dbReference>
<keyword evidence="5" id="KW-0285">Flavoprotein</keyword>
<dbReference type="InterPro" id="IPR005288">
    <property type="entry name" value="NadB"/>
</dbReference>
<dbReference type="FunFam" id="3.90.700.10:FF:000002">
    <property type="entry name" value="L-aspartate oxidase"/>
    <property type="match status" value="1"/>
</dbReference>
<sequence>MERVFNDRRYLIPFRSTLLPQIFTDVLVVGGGVAGLRATIAAAAHGAEVIVLSKADLSQTNTAWAQGGIAAVMEQGDSLAAHVEDTLMAGAGLCDASVVQRVVEEGPARVRECLEWGMALDRAADGTLAVGREGGHSARRVYHAGGDTTGAELERCLAEKAQGFSGVRLFSQCFLLDFITATDEPGSRVLGAITSHPRYGLQMIWARSTILASGGAGVVYRETTNPHAATGDGLAAAYRAGAEVADMAFMQFHPTVLYIPGAARSLISEAVRGEGAHLLDAGGRRFMPEVHELAELAPRDIVSQAIVRQIASQGGQHVLLDCRHIQGFKARFPGITALLKTFDLDPVCDLIPVHPAAHYTIGGVRVDAAGRTNLPGLFAVGEAACSGLHGANRLASNSLLEGLVLGEVTGAEAARNGEPLGKPARIVSDIPPSDHGELDLSDVRSSLRSAMWRNVGIERTGAKLRDAVEMFDFWGRYTLDKIFDEPAGWETQNMLLVGALIARSALWREESRGCHARDDFSEAVEAFCVHDCWVRGVSGPTVKPVG</sequence>
<comment type="pathway">
    <text evidence="2">Cofactor biosynthesis; NAD(+) biosynthesis; iminoaspartate from L-aspartate (oxidase route): step 1/1.</text>
</comment>
<evidence type="ECO:0000256" key="7">
    <source>
        <dbReference type="ARBA" id="ARBA00022827"/>
    </source>
</evidence>
<organism evidence="11">
    <name type="scientific">hydrothermal vent metagenome</name>
    <dbReference type="NCBI Taxonomy" id="652676"/>
    <lineage>
        <taxon>unclassified sequences</taxon>
        <taxon>metagenomes</taxon>
        <taxon>ecological metagenomes</taxon>
    </lineage>
</organism>
<dbReference type="InterPro" id="IPR037099">
    <property type="entry name" value="Fum_R/Succ_DH_flav-like_C_sf"/>
</dbReference>
<dbReference type="SUPFAM" id="SSF46977">
    <property type="entry name" value="Succinate dehydrogenase/fumarate reductase flavoprotein C-terminal domain"/>
    <property type="match status" value="1"/>
</dbReference>
<dbReference type="Gene3D" id="1.20.58.100">
    <property type="entry name" value="Fumarate reductase/succinate dehydrogenase flavoprotein-like, C-terminal domain"/>
    <property type="match status" value="1"/>
</dbReference>
<dbReference type="PANTHER" id="PTHR42716:SF2">
    <property type="entry name" value="L-ASPARTATE OXIDASE, CHLOROPLASTIC"/>
    <property type="match status" value="1"/>
</dbReference>
<dbReference type="AlphaFoldDB" id="A0A3B1DRK7"/>
<dbReference type="UniPathway" id="UPA00253">
    <property type="reaction ID" value="UER00326"/>
</dbReference>
<evidence type="ECO:0000256" key="4">
    <source>
        <dbReference type="ARBA" id="ARBA00012173"/>
    </source>
</evidence>
<evidence type="ECO:0000313" key="11">
    <source>
        <dbReference type="EMBL" id="VAX38758.1"/>
    </source>
</evidence>
<dbReference type="Gene3D" id="3.50.50.60">
    <property type="entry name" value="FAD/NAD(P)-binding domain"/>
    <property type="match status" value="1"/>
</dbReference>
<dbReference type="Pfam" id="PF00890">
    <property type="entry name" value="FAD_binding_2"/>
    <property type="match status" value="1"/>
</dbReference>
<comment type="cofactor">
    <cofactor evidence="1">
        <name>FAD</name>
        <dbReference type="ChEBI" id="CHEBI:57692"/>
    </cofactor>
</comment>
<dbReference type="GO" id="GO:0008734">
    <property type="term" value="F:L-aspartate oxidase activity"/>
    <property type="evidence" value="ECO:0007669"/>
    <property type="project" value="UniProtKB-EC"/>
</dbReference>
<reference evidence="11" key="1">
    <citation type="submission" date="2018-06" db="EMBL/GenBank/DDBJ databases">
        <authorList>
            <person name="Zhirakovskaya E."/>
        </authorList>
    </citation>
    <scope>NUCLEOTIDE SEQUENCE</scope>
</reference>
<keyword evidence="6" id="KW-0662">Pyridine nucleotide biosynthesis</keyword>
<dbReference type="SUPFAM" id="SSF51905">
    <property type="entry name" value="FAD/NAD(P)-binding domain"/>
    <property type="match status" value="1"/>
</dbReference>
<accession>A0A3B1DRK7</accession>
<dbReference type="EC" id="1.4.3.16" evidence="4"/>
<dbReference type="InterPro" id="IPR003953">
    <property type="entry name" value="FAD-dep_OxRdtase_2_FAD-bd"/>
</dbReference>
<evidence type="ECO:0000256" key="3">
    <source>
        <dbReference type="ARBA" id="ARBA00008562"/>
    </source>
</evidence>
<feature type="non-terminal residue" evidence="11">
    <location>
        <position position="546"/>
    </location>
</feature>
<dbReference type="Pfam" id="PF02910">
    <property type="entry name" value="Succ_DH_flav_C"/>
    <property type="match status" value="1"/>
</dbReference>